<dbReference type="GO" id="GO:0020037">
    <property type="term" value="F:heme binding"/>
    <property type="evidence" value="ECO:0007669"/>
    <property type="project" value="InterPro"/>
</dbReference>
<keyword evidence="2" id="KW-0479">Metal-binding</keyword>
<evidence type="ECO:0000256" key="3">
    <source>
        <dbReference type="ARBA" id="ARBA00023004"/>
    </source>
</evidence>
<evidence type="ECO:0000313" key="7">
    <source>
        <dbReference type="EMBL" id="MBA0088104.1"/>
    </source>
</evidence>
<evidence type="ECO:0000313" key="8">
    <source>
        <dbReference type="Proteomes" id="UP000567293"/>
    </source>
</evidence>
<accession>A0A7V8NV61</accession>
<evidence type="ECO:0000256" key="2">
    <source>
        <dbReference type="ARBA" id="ARBA00022723"/>
    </source>
</evidence>
<feature type="domain" description="Cytochrome c" evidence="6">
    <location>
        <begin position="30"/>
        <end position="103"/>
    </location>
</feature>
<name>A0A7V8NV61_9BACT</name>
<keyword evidence="1" id="KW-0349">Heme</keyword>
<dbReference type="Pfam" id="PF07626">
    <property type="entry name" value="PSD3"/>
    <property type="match status" value="1"/>
</dbReference>
<dbReference type="EMBL" id="JACDQQ010002340">
    <property type="protein sequence ID" value="MBA0088104.1"/>
    <property type="molecule type" value="Genomic_DNA"/>
</dbReference>
<dbReference type="InterPro" id="IPR013036">
    <property type="entry name" value="DUF1587"/>
</dbReference>
<organism evidence="7 8">
    <name type="scientific">Candidatus Acidiferrum panamense</name>
    <dbReference type="NCBI Taxonomy" id="2741543"/>
    <lineage>
        <taxon>Bacteria</taxon>
        <taxon>Pseudomonadati</taxon>
        <taxon>Acidobacteriota</taxon>
        <taxon>Terriglobia</taxon>
        <taxon>Candidatus Acidiferrales</taxon>
        <taxon>Candidatus Acidiferrum</taxon>
    </lineage>
</organism>
<feature type="non-terminal residue" evidence="7">
    <location>
        <position position="236"/>
    </location>
</feature>
<dbReference type="Pfam" id="PF13442">
    <property type="entry name" value="Cytochrome_CBB3"/>
    <property type="match status" value="1"/>
</dbReference>
<comment type="caution">
    <text evidence="7">The sequence shown here is derived from an EMBL/GenBank/DDBJ whole genome shotgun (WGS) entry which is preliminary data.</text>
</comment>
<dbReference type="GO" id="GO:0009055">
    <property type="term" value="F:electron transfer activity"/>
    <property type="evidence" value="ECO:0007669"/>
    <property type="project" value="InterPro"/>
</dbReference>
<reference evidence="7" key="1">
    <citation type="submission" date="2020-06" db="EMBL/GenBank/DDBJ databases">
        <title>Legume-microbial interactions unlock mineral nutrients during tropical forest succession.</title>
        <authorList>
            <person name="Epihov D.Z."/>
        </authorList>
    </citation>
    <scope>NUCLEOTIDE SEQUENCE [LARGE SCALE GENOMIC DNA]</scope>
    <source>
        <strain evidence="7">Pan2503</strain>
    </source>
</reference>
<evidence type="ECO:0000259" key="6">
    <source>
        <dbReference type="Pfam" id="PF13442"/>
    </source>
</evidence>
<proteinExistence type="predicted"/>
<dbReference type="InterPro" id="IPR036909">
    <property type="entry name" value="Cyt_c-like_dom_sf"/>
</dbReference>
<dbReference type="Proteomes" id="UP000567293">
    <property type="component" value="Unassembled WGS sequence"/>
</dbReference>
<dbReference type="Gene3D" id="1.10.760.10">
    <property type="entry name" value="Cytochrome c-like domain"/>
    <property type="match status" value="1"/>
</dbReference>
<feature type="chain" id="PRO_5031394619" evidence="4">
    <location>
        <begin position="23"/>
        <end position="236"/>
    </location>
</feature>
<keyword evidence="3" id="KW-0408">Iron</keyword>
<evidence type="ECO:0000256" key="1">
    <source>
        <dbReference type="ARBA" id="ARBA00022617"/>
    </source>
</evidence>
<feature type="domain" description="DUF1587" evidence="5">
    <location>
        <begin position="124"/>
        <end position="186"/>
    </location>
</feature>
<feature type="signal peptide" evidence="4">
    <location>
        <begin position="1"/>
        <end position="22"/>
    </location>
</feature>
<dbReference type="InterPro" id="IPR009056">
    <property type="entry name" value="Cyt_c-like_dom"/>
</dbReference>
<dbReference type="SUPFAM" id="SSF46626">
    <property type="entry name" value="Cytochrome c"/>
    <property type="match status" value="1"/>
</dbReference>
<evidence type="ECO:0000256" key="4">
    <source>
        <dbReference type="SAM" id="SignalP"/>
    </source>
</evidence>
<protein>
    <submittedName>
        <fullName evidence="7">DUF1587 domain-containing protein</fullName>
    </submittedName>
</protein>
<keyword evidence="4" id="KW-0732">Signal</keyword>
<gene>
    <name evidence="7" type="ORF">HRJ53_24230</name>
</gene>
<dbReference type="AlphaFoldDB" id="A0A7V8NV61"/>
<dbReference type="GO" id="GO:0046872">
    <property type="term" value="F:metal ion binding"/>
    <property type="evidence" value="ECO:0007669"/>
    <property type="project" value="UniProtKB-KW"/>
</dbReference>
<keyword evidence="8" id="KW-1185">Reference proteome</keyword>
<sequence length="236" mass="25254">MMRNLLLAAWAAAALGAAPQHADKQAPDTADANQALIKRYCATCHNQKLRTAKLALDVLDLTHPEKNALIWERAIRKLRGGMMPPPGAPRPPVEAVNALAAYLEASLDRAAATNPNPGSVRIHRLNRAEYANAMRDLFSVEVDAAALLPTDDISDGFDNIAGVLKVSPSFLDQYIMAARAVAKQAIGTPFTGKDVKRTLRGIDPTVPLPPGARGGISAKYVAPYEGDYELRATANP</sequence>
<evidence type="ECO:0000259" key="5">
    <source>
        <dbReference type="Pfam" id="PF07626"/>
    </source>
</evidence>